<organism evidence="3 7">
    <name type="scientific">Phytophthora fragariae</name>
    <dbReference type="NCBI Taxonomy" id="53985"/>
    <lineage>
        <taxon>Eukaryota</taxon>
        <taxon>Sar</taxon>
        <taxon>Stramenopiles</taxon>
        <taxon>Oomycota</taxon>
        <taxon>Peronosporomycetes</taxon>
        <taxon>Peronosporales</taxon>
        <taxon>Peronosporaceae</taxon>
        <taxon>Phytophthora</taxon>
    </lineage>
</organism>
<dbReference type="AlphaFoldDB" id="A0A6A3PXL4"/>
<evidence type="ECO:0000313" key="8">
    <source>
        <dbReference type="Proteomes" id="UP000441208"/>
    </source>
</evidence>
<dbReference type="EMBL" id="QXGA01006252">
    <property type="protein sequence ID" value="KAE9063800.1"/>
    <property type="molecule type" value="Genomic_DNA"/>
</dbReference>
<evidence type="ECO:0000313" key="5">
    <source>
        <dbReference type="Proteomes" id="UP000429523"/>
    </source>
</evidence>
<dbReference type="EMBL" id="QXGF01005463">
    <property type="protein sequence ID" value="KAE8918647.1"/>
    <property type="molecule type" value="Genomic_DNA"/>
</dbReference>
<dbReference type="Proteomes" id="UP000437068">
    <property type="component" value="Unassembled WGS sequence"/>
</dbReference>
<dbReference type="EMBL" id="QXGE01005456">
    <property type="protein sequence ID" value="KAE9267451.1"/>
    <property type="molecule type" value="Genomic_DNA"/>
</dbReference>
<proteinExistence type="predicted"/>
<sequence length="180" mass="18847">MAFGEAGVFFAFAAATLGFWEAGFFASPASFACFFEAGVSFSVSFASFLEADAAFTASGSPECFLEAGAGGFSSMSLGVGASAWVWMGPTARRASGAGRTMIRVSVVVPRGPCRVRVCSEERELPNEAVLAFPLDSPPLGKVLPVWVREGVMGPGLASVLFKEKRCSLMWATPASVAHKN</sequence>
<evidence type="ECO:0000313" key="7">
    <source>
        <dbReference type="Proteomes" id="UP000440732"/>
    </source>
</evidence>
<reference evidence="5 6" key="1">
    <citation type="submission" date="2018-08" db="EMBL/GenBank/DDBJ databases">
        <title>Genomic investigation of the strawberry pathogen Phytophthora fragariae indicates pathogenicity is determined by transcriptional variation in three key races.</title>
        <authorList>
            <person name="Adams T.M."/>
            <person name="Armitage A.D."/>
            <person name="Sobczyk M.K."/>
            <person name="Bates H.J."/>
            <person name="Dunwell J.M."/>
            <person name="Nellist C.F."/>
            <person name="Harrison R.J."/>
        </authorList>
    </citation>
    <scope>NUCLEOTIDE SEQUENCE [LARGE SCALE GENOMIC DNA]</scope>
    <source>
        <strain evidence="4 6">A4</strain>
        <strain evidence="3 7">NOV-5</strain>
        <strain evidence="2 8">NOV-71</strain>
        <strain evidence="1 5">NOV-9</strain>
    </source>
</reference>
<dbReference type="Proteomes" id="UP000441208">
    <property type="component" value="Unassembled WGS sequence"/>
</dbReference>
<protein>
    <submittedName>
        <fullName evidence="3">Uncharacterized protein</fullName>
    </submittedName>
</protein>
<evidence type="ECO:0000313" key="2">
    <source>
        <dbReference type="EMBL" id="KAE9060139.1"/>
    </source>
</evidence>
<dbReference type="Proteomes" id="UP000429523">
    <property type="component" value="Unassembled WGS sequence"/>
</dbReference>
<dbReference type="EMBL" id="QXFZ01005759">
    <property type="protein sequence ID" value="KAE9060139.1"/>
    <property type="molecule type" value="Genomic_DNA"/>
</dbReference>
<comment type="caution">
    <text evidence="3">The sequence shown here is derived from an EMBL/GenBank/DDBJ whole genome shotgun (WGS) entry which is preliminary data.</text>
</comment>
<evidence type="ECO:0000313" key="1">
    <source>
        <dbReference type="EMBL" id="KAE8918647.1"/>
    </source>
</evidence>
<evidence type="ECO:0000313" key="4">
    <source>
        <dbReference type="EMBL" id="KAE9267451.1"/>
    </source>
</evidence>
<evidence type="ECO:0000313" key="3">
    <source>
        <dbReference type="EMBL" id="KAE9063800.1"/>
    </source>
</evidence>
<accession>A0A6A3PXL4</accession>
<evidence type="ECO:0000313" key="6">
    <source>
        <dbReference type="Proteomes" id="UP000437068"/>
    </source>
</evidence>
<name>A0A6A3PXL4_9STRA</name>
<dbReference type="Proteomes" id="UP000440732">
    <property type="component" value="Unassembled WGS sequence"/>
</dbReference>
<gene>
    <name evidence="4" type="ORF">PF001_g30072</name>
    <name evidence="3" type="ORF">PF006_g30857</name>
    <name evidence="2" type="ORF">PF007_g30707</name>
    <name evidence="1" type="ORF">PF009_g31040</name>
</gene>